<feature type="transmembrane region" description="Helical" evidence="1">
    <location>
        <begin position="44"/>
        <end position="61"/>
    </location>
</feature>
<gene>
    <name evidence="2" type="ORF">S03H2_16125</name>
</gene>
<name>X1GA11_9ZZZZ</name>
<organism evidence="2">
    <name type="scientific">marine sediment metagenome</name>
    <dbReference type="NCBI Taxonomy" id="412755"/>
    <lineage>
        <taxon>unclassified sequences</taxon>
        <taxon>metagenomes</taxon>
        <taxon>ecological metagenomes</taxon>
    </lineage>
</organism>
<accession>X1GA11</accession>
<keyword evidence="1" id="KW-1133">Transmembrane helix</keyword>
<evidence type="ECO:0000256" key="1">
    <source>
        <dbReference type="SAM" id="Phobius"/>
    </source>
</evidence>
<reference evidence="2" key="1">
    <citation type="journal article" date="2014" name="Front. Microbiol.">
        <title>High frequency of phylogenetically diverse reductive dehalogenase-homologous genes in deep subseafloor sedimentary metagenomes.</title>
        <authorList>
            <person name="Kawai M."/>
            <person name="Futagami T."/>
            <person name="Toyoda A."/>
            <person name="Takaki Y."/>
            <person name="Nishi S."/>
            <person name="Hori S."/>
            <person name="Arai W."/>
            <person name="Tsubouchi T."/>
            <person name="Morono Y."/>
            <person name="Uchiyama I."/>
            <person name="Ito T."/>
            <person name="Fujiyama A."/>
            <person name="Inagaki F."/>
            <person name="Takami H."/>
        </authorList>
    </citation>
    <scope>NUCLEOTIDE SEQUENCE</scope>
    <source>
        <strain evidence="2">Expedition CK06-06</strain>
    </source>
</reference>
<dbReference type="EMBL" id="BARU01008224">
    <property type="protein sequence ID" value="GAH38419.1"/>
    <property type="molecule type" value="Genomic_DNA"/>
</dbReference>
<feature type="transmembrane region" description="Helical" evidence="1">
    <location>
        <begin position="177"/>
        <end position="197"/>
    </location>
</feature>
<sequence>MLGLGHLTVPLHIATVVVPVAMYFLILGLLNTRRGPQLLTGRRDFALLVVALAPIFVLPALNYIGVSLVSVSLAVGAVVAVIRVLAPPRGTWVIYNIPLAEARAAVESALAGMDLEIVPIERGWQIESPRAKVELGGFPLLQNVSVRVRGGDEQLTRRFGRRLSGALSCVQCEPRPMAVMMLLVATGMLVAPLAMVAREAGEIVRILTDLLK</sequence>
<proteinExistence type="predicted"/>
<feature type="transmembrane region" description="Helical" evidence="1">
    <location>
        <begin position="12"/>
        <end position="32"/>
    </location>
</feature>
<keyword evidence="1" id="KW-0472">Membrane</keyword>
<keyword evidence="1" id="KW-0812">Transmembrane</keyword>
<dbReference type="AlphaFoldDB" id="X1GA11"/>
<evidence type="ECO:0000313" key="2">
    <source>
        <dbReference type="EMBL" id="GAH38419.1"/>
    </source>
</evidence>
<protein>
    <submittedName>
        <fullName evidence="2">Uncharacterized protein</fullName>
    </submittedName>
</protein>
<comment type="caution">
    <text evidence="2">The sequence shown here is derived from an EMBL/GenBank/DDBJ whole genome shotgun (WGS) entry which is preliminary data.</text>
</comment>